<proteinExistence type="predicted"/>
<accession>A0A428SVH9</accession>
<dbReference type="Proteomes" id="UP000288429">
    <property type="component" value="Unassembled WGS sequence"/>
</dbReference>
<sequence>MSDRNGTSEKTSLSYTGFQLPIYTPEGSPTMTTTESATLSPETSPSPFATLSDYETHGPHNVLHNALDAVGNPVEESIQSYPGWVTLREPSKCMCDTVRNYLEDCEQLGYGAPSLVLIPPGRLHDPIPVTVNVDQTSEEANGKRRRNAMASTRHRQKKKTDWQHDGRIAEMGGRTLLRERHRQRNRMDRRPPPPEAHGVFVVICGRPTCTLEHPPMDYCPLELRENFYETSAAAKSWAKGDVEYDGSSRVQAVRAATGFGEAHRLVDHSYVPVEGSWPSHGCNDQYQSPYQHWPSTG</sequence>
<dbReference type="EMBL" id="NIZV01000336">
    <property type="protein sequence ID" value="RSL93778.1"/>
    <property type="molecule type" value="Genomic_DNA"/>
</dbReference>
<gene>
    <name evidence="2" type="ORF">CDV31_014568</name>
</gene>
<feature type="region of interest" description="Disordered" evidence="1">
    <location>
        <begin position="142"/>
        <end position="163"/>
    </location>
</feature>
<reference evidence="2 3" key="1">
    <citation type="submission" date="2017-06" db="EMBL/GenBank/DDBJ databases">
        <title>Cmopartive genomic analysis of Ambrosia Fusariam Clade fungi.</title>
        <authorList>
            <person name="Stajich J.E."/>
            <person name="Carrillo J."/>
            <person name="Kijimoto T."/>
            <person name="Eskalen A."/>
            <person name="O'Donnell K."/>
            <person name="Kasson M."/>
        </authorList>
    </citation>
    <scope>NUCLEOTIDE SEQUENCE [LARGE SCALE GENOMIC DNA]</scope>
    <source>
        <strain evidence="2 3">NRRL 20438</strain>
    </source>
</reference>
<protein>
    <recommendedName>
        <fullName evidence="4">BZIP domain-containing protein</fullName>
    </recommendedName>
</protein>
<evidence type="ECO:0000313" key="2">
    <source>
        <dbReference type="EMBL" id="RSL93778.1"/>
    </source>
</evidence>
<name>A0A428SVH9_9HYPO</name>
<feature type="compositionally biased region" description="Basic residues" evidence="1">
    <location>
        <begin position="143"/>
        <end position="158"/>
    </location>
</feature>
<comment type="caution">
    <text evidence="2">The sequence shown here is derived from an EMBL/GenBank/DDBJ whole genome shotgun (WGS) entry which is preliminary data.</text>
</comment>
<organism evidence="2 3">
    <name type="scientific">Fusarium ambrosium</name>
    <dbReference type="NCBI Taxonomy" id="131363"/>
    <lineage>
        <taxon>Eukaryota</taxon>
        <taxon>Fungi</taxon>
        <taxon>Dikarya</taxon>
        <taxon>Ascomycota</taxon>
        <taxon>Pezizomycotina</taxon>
        <taxon>Sordariomycetes</taxon>
        <taxon>Hypocreomycetidae</taxon>
        <taxon>Hypocreales</taxon>
        <taxon>Nectriaceae</taxon>
        <taxon>Fusarium</taxon>
        <taxon>Fusarium solani species complex</taxon>
    </lineage>
</organism>
<evidence type="ECO:0008006" key="4">
    <source>
        <dbReference type="Google" id="ProtNLM"/>
    </source>
</evidence>
<evidence type="ECO:0000313" key="3">
    <source>
        <dbReference type="Proteomes" id="UP000288429"/>
    </source>
</evidence>
<keyword evidence="3" id="KW-1185">Reference proteome</keyword>
<dbReference type="AlphaFoldDB" id="A0A428SVH9"/>
<evidence type="ECO:0000256" key="1">
    <source>
        <dbReference type="SAM" id="MobiDB-lite"/>
    </source>
</evidence>
<feature type="region of interest" description="Disordered" evidence="1">
    <location>
        <begin position="23"/>
        <end position="45"/>
    </location>
</feature>
<feature type="compositionally biased region" description="Polar residues" evidence="1">
    <location>
        <begin position="27"/>
        <end position="45"/>
    </location>
</feature>